<keyword evidence="1" id="KW-0812">Transmembrane</keyword>
<dbReference type="RefSeq" id="XP_024584447.1">
    <property type="nucleotide sequence ID" value="XM_024719117.1"/>
</dbReference>
<reference evidence="3" key="1">
    <citation type="submission" date="2014-09" db="EMBL/GenBank/DDBJ databases">
        <authorList>
            <person name="Sharma Rahul"/>
            <person name="Thines Marco"/>
        </authorList>
    </citation>
    <scope>NUCLEOTIDE SEQUENCE [LARGE SCALE GENOMIC DNA]</scope>
</reference>
<dbReference type="AlphaFoldDB" id="A0A0P1B1L5"/>
<dbReference type="EMBL" id="CCYD01002887">
    <property type="protein sequence ID" value="CEG48078.1"/>
    <property type="molecule type" value="Genomic_DNA"/>
</dbReference>
<protein>
    <submittedName>
        <fullName evidence="2">Uncharacterized protein</fullName>
    </submittedName>
</protein>
<proteinExistence type="predicted"/>
<accession>A0A0P1B1L5</accession>
<evidence type="ECO:0000256" key="1">
    <source>
        <dbReference type="SAM" id="Phobius"/>
    </source>
</evidence>
<feature type="transmembrane region" description="Helical" evidence="1">
    <location>
        <begin position="42"/>
        <end position="61"/>
    </location>
</feature>
<organism evidence="2 3">
    <name type="scientific">Plasmopara halstedii</name>
    <name type="common">Downy mildew of sunflower</name>
    <dbReference type="NCBI Taxonomy" id="4781"/>
    <lineage>
        <taxon>Eukaryota</taxon>
        <taxon>Sar</taxon>
        <taxon>Stramenopiles</taxon>
        <taxon>Oomycota</taxon>
        <taxon>Peronosporomycetes</taxon>
        <taxon>Peronosporales</taxon>
        <taxon>Peronosporaceae</taxon>
        <taxon>Plasmopara</taxon>
    </lineage>
</organism>
<keyword evidence="1" id="KW-1133">Transmembrane helix</keyword>
<keyword evidence="1" id="KW-0472">Membrane</keyword>
<name>A0A0P1B1L5_PLAHL</name>
<keyword evidence="3" id="KW-1185">Reference proteome</keyword>
<dbReference type="Proteomes" id="UP000054928">
    <property type="component" value="Unassembled WGS sequence"/>
</dbReference>
<feature type="transmembrane region" description="Helical" evidence="1">
    <location>
        <begin position="81"/>
        <end position="100"/>
    </location>
</feature>
<sequence length="123" mass="13867">MRWPRPLDNNREAEASAQYLIIATSDEIRFLRLEIEFCGQDVRFLIAGIFFILVQPSRQLLGMDLLLLVYTRSYTVMLKLLLAWIFLAPVCAFYTHAFLASRRIIGALRLLVTAGTAAATCAG</sequence>
<evidence type="ECO:0000313" key="2">
    <source>
        <dbReference type="EMBL" id="CEG48078.1"/>
    </source>
</evidence>
<dbReference type="GeneID" id="36400609"/>
<evidence type="ECO:0000313" key="3">
    <source>
        <dbReference type="Proteomes" id="UP000054928"/>
    </source>
</evidence>